<dbReference type="Pfam" id="PF18962">
    <property type="entry name" value="Por_Secre_tail"/>
    <property type="match status" value="1"/>
</dbReference>
<accession>A0A838ZN26</accession>
<evidence type="ECO:0000259" key="2">
    <source>
        <dbReference type="Pfam" id="PF18962"/>
    </source>
</evidence>
<dbReference type="InterPro" id="IPR026444">
    <property type="entry name" value="Secre_tail"/>
</dbReference>
<evidence type="ECO:0000256" key="1">
    <source>
        <dbReference type="ARBA" id="ARBA00022729"/>
    </source>
</evidence>
<reference evidence="3 4" key="1">
    <citation type="submission" date="2020-07" db="EMBL/GenBank/DDBJ databases">
        <title>Moheibacter lacus sp. nov., a member of the family Flavobacteriaceae isolated from freshwater lake sediment.</title>
        <authorList>
            <person name="Liu Y."/>
        </authorList>
    </citation>
    <scope>NUCLEOTIDE SEQUENCE [LARGE SCALE GENOMIC DNA]</scope>
    <source>
        <strain evidence="3 4">BDHS18</strain>
    </source>
</reference>
<dbReference type="Proteomes" id="UP000552241">
    <property type="component" value="Unassembled WGS sequence"/>
</dbReference>
<feature type="domain" description="Secretion system C-terminal sorting" evidence="2">
    <location>
        <begin position="223"/>
        <end position="292"/>
    </location>
</feature>
<sequence length="293" mass="31838">MSLVIGFSANAQLTENFDSYPLGPYFGGHWTTWSGASGAENIIIANDQASSGSQSGYIGNDGVQDAILMLGNKNSGVWEYEMKLFIEFGLTGYFNFQEDQDPATTGGVWGLSFHFNDQVNYEDYPDQGILYGGDDFFYPFDFPYDEWFTLKFVYDIDANTVVVTLDGTEVYNGLAGLDESPNAPQIGGVDFFSIHANNSYYVDDIVFTDQMGVSDMTGSSIAVYPTVVKDNVNISAKGNISNVAVFNTAGQQVLKANPNAQSTQVNMGALPSGVYIVKIQAGNETLTKKVVVK</sequence>
<keyword evidence="1" id="KW-0732">Signal</keyword>
<dbReference type="AlphaFoldDB" id="A0A838ZN26"/>
<dbReference type="RefSeq" id="WP_182042151.1">
    <property type="nucleotide sequence ID" value="NZ_JACDZE010000001.1"/>
</dbReference>
<keyword evidence="4" id="KW-1185">Reference proteome</keyword>
<name>A0A838ZN26_9FLAO</name>
<gene>
    <name evidence="3" type="ORF">HU137_02090</name>
</gene>
<dbReference type="NCBIfam" id="TIGR04183">
    <property type="entry name" value="Por_Secre_tail"/>
    <property type="match status" value="1"/>
</dbReference>
<comment type="caution">
    <text evidence="3">The sequence shown here is derived from an EMBL/GenBank/DDBJ whole genome shotgun (WGS) entry which is preliminary data.</text>
</comment>
<evidence type="ECO:0000313" key="4">
    <source>
        <dbReference type="Proteomes" id="UP000552241"/>
    </source>
</evidence>
<organism evidence="3 4">
    <name type="scientific">Moheibacter lacus</name>
    <dbReference type="NCBI Taxonomy" id="2745851"/>
    <lineage>
        <taxon>Bacteria</taxon>
        <taxon>Pseudomonadati</taxon>
        <taxon>Bacteroidota</taxon>
        <taxon>Flavobacteriia</taxon>
        <taxon>Flavobacteriales</taxon>
        <taxon>Weeksellaceae</taxon>
        <taxon>Moheibacter</taxon>
    </lineage>
</organism>
<dbReference type="EMBL" id="JACDZE010000001">
    <property type="protein sequence ID" value="MBA5628557.1"/>
    <property type="molecule type" value="Genomic_DNA"/>
</dbReference>
<protein>
    <submittedName>
        <fullName evidence="3">T9SS type A sorting domain-containing protein</fullName>
    </submittedName>
</protein>
<evidence type="ECO:0000313" key="3">
    <source>
        <dbReference type="EMBL" id="MBA5628557.1"/>
    </source>
</evidence>
<proteinExistence type="predicted"/>